<dbReference type="InterPro" id="IPR000801">
    <property type="entry name" value="Esterase-like"/>
</dbReference>
<evidence type="ECO:0000313" key="2">
    <source>
        <dbReference type="Proteomes" id="UP000325466"/>
    </source>
</evidence>
<dbReference type="Pfam" id="PF00756">
    <property type="entry name" value="Esterase"/>
    <property type="match status" value="1"/>
</dbReference>
<keyword evidence="2" id="KW-1185">Reference proteome</keyword>
<proteinExistence type="predicted"/>
<sequence length="354" mass="37808">MQKSIRDGVDMRRFEVLTAAAILSASAFGWTASPVGAAPGLPAPTDLPVSAQPFGLARIVSTTAVADRQFNVVVHSPAMGKDITLRVIRPADPSVPRPTLYLLSGVDGASDARSWTTETDAVEFFSDKNANVVIPYGGASSYYTDWISDDPNLGRNKWTTFLTRELPSLVDAEFGSTGRHGLIGFSMSGTSSLNLAIAAPGLYEAVASFSGCAITSDPIGRAFVAATVVNFFGNPLNMWGPLDDPTWIANDPYVNAERLRGTKLYLSNGSGLPGRHDALESPWIEDEGELVNVVVEGGLIEAATNECTRRMAGRLDELGIPATVNLRSTGTHSWGYWQDELHASWPMFADALGA</sequence>
<gene>
    <name evidence="1" type="ORF">RAJCM14343_2675</name>
</gene>
<evidence type="ECO:0000313" key="1">
    <source>
        <dbReference type="EMBL" id="GES37421.1"/>
    </source>
</evidence>
<protein>
    <submittedName>
        <fullName evidence="1">Esterase</fullName>
    </submittedName>
</protein>
<dbReference type="InterPro" id="IPR050583">
    <property type="entry name" value="Mycobacterial_A85_antigen"/>
</dbReference>
<dbReference type="RefSeq" id="WP_414602371.1">
    <property type="nucleotide sequence ID" value="NZ_BAAAYP010000005.1"/>
</dbReference>
<dbReference type="PANTHER" id="PTHR48098">
    <property type="entry name" value="ENTEROCHELIN ESTERASE-RELATED"/>
    <property type="match status" value="1"/>
</dbReference>
<organism evidence="1 2">
    <name type="scientific">Rhodococcus aetherivorans</name>
    <dbReference type="NCBI Taxonomy" id="191292"/>
    <lineage>
        <taxon>Bacteria</taxon>
        <taxon>Bacillati</taxon>
        <taxon>Actinomycetota</taxon>
        <taxon>Actinomycetes</taxon>
        <taxon>Mycobacteriales</taxon>
        <taxon>Nocardiaceae</taxon>
        <taxon>Rhodococcus</taxon>
    </lineage>
</organism>
<dbReference type="Gene3D" id="3.40.50.1820">
    <property type="entry name" value="alpha/beta hydrolase"/>
    <property type="match status" value="1"/>
</dbReference>
<dbReference type="InterPro" id="IPR029058">
    <property type="entry name" value="AB_hydrolase_fold"/>
</dbReference>
<name>A0ABQ0YLH2_9NOCA</name>
<reference evidence="1 2" key="1">
    <citation type="journal article" date="2018" name="Biodegradation">
        <title>1,4-Dioxane degradation characteristics of Rhodococcus aetherivorans JCM 14343.</title>
        <authorList>
            <person name="Inoue D."/>
            <person name="Tsunoda T."/>
            <person name="Yamamoto N."/>
            <person name="Ike M."/>
            <person name="Sei K."/>
        </authorList>
    </citation>
    <scope>NUCLEOTIDE SEQUENCE [LARGE SCALE GENOMIC DNA]</scope>
    <source>
        <strain evidence="1 2">JCM 14343</strain>
    </source>
</reference>
<comment type="caution">
    <text evidence="1">The sequence shown here is derived from an EMBL/GenBank/DDBJ whole genome shotgun (WGS) entry which is preliminary data.</text>
</comment>
<dbReference type="SUPFAM" id="SSF53474">
    <property type="entry name" value="alpha/beta-Hydrolases"/>
    <property type="match status" value="1"/>
</dbReference>
<dbReference type="PANTHER" id="PTHR48098:SF1">
    <property type="entry name" value="DIACYLGLYCEROL ACYLTRANSFERASE_MYCOLYLTRANSFERASE AG85A"/>
    <property type="match status" value="1"/>
</dbReference>
<dbReference type="EMBL" id="BLAH01000084">
    <property type="protein sequence ID" value="GES37421.1"/>
    <property type="molecule type" value="Genomic_DNA"/>
</dbReference>
<accession>A0ABQ0YLH2</accession>
<dbReference type="Proteomes" id="UP000325466">
    <property type="component" value="Unassembled WGS sequence"/>
</dbReference>